<dbReference type="GO" id="GO:0005886">
    <property type="term" value="C:plasma membrane"/>
    <property type="evidence" value="ECO:0007669"/>
    <property type="project" value="UniProtKB-SubCell"/>
</dbReference>
<evidence type="ECO:0000256" key="6">
    <source>
        <dbReference type="ARBA" id="ARBA00022989"/>
    </source>
</evidence>
<dbReference type="EMBL" id="JAME01000082">
    <property type="protein sequence ID" value="ETX26540.1"/>
    <property type="molecule type" value="Genomic_DNA"/>
</dbReference>
<evidence type="ECO:0000256" key="7">
    <source>
        <dbReference type="ARBA" id="ARBA00023136"/>
    </source>
</evidence>
<dbReference type="OrthoDB" id="192433at2"/>
<evidence type="ECO:0000256" key="5">
    <source>
        <dbReference type="ARBA" id="ARBA00022692"/>
    </source>
</evidence>
<feature type="transmembrane region" description="Helical" evidence="8">
    <location>
        <begin position="166"/>
        <end position="189"/>
    </location>
</feature>
<reference evidence="9 10" key="1">
    <citation type="submission" date="2014-01" db="EMBL/GenBank/DDBJ databases">
        <title>Roseivivax isoporae LMG 25204 Genome Sequencing.</title>
        <authorList>
            <person name="Lai Q."/>
            <person name="Li G."/>
            <person name="Shao Z."/>
        </authorList>
    </citation>
    <scope>NUCLEOTIDE SEQUENCE [LARGE SCALE GENOMIC DNA]</scope>
    <source>
        <strain evidence="9 10">LMG 25204</strain>
    </source>
</reference>
<evidence type="ECO:0000256" key="2">
    <source>
        <dbReference type="ARBA" id="ARBA00022448"/>
    </source>
</evidence>
<proteinExistence type="predicted"/>
<dbReference type="Proteomes" id="UP000023430">
    <property type="component" value="Unassembled WGS sequence"/>
</dbReference>
<dbReference type="PATRIC" id="fig|1449351.3.peg.4558"/>
<dbReference type="GO" id="GO:0022857">
    <property type="term" value="F:transmembrane transporter activity"/>
    <property type="evidence" value="ECO:0007669"/>
    <property type="project" value="InterPro"/>
</dbReference>
<evidence type="ECO:0000313" key="10">
    <source>
        <dbReference type="Proteomes" id="UP000023430"/>
    </source>
</evidence>
<comment type="subcellular location">
    <subcellularLocation>
        <location evidence="1">Cell membrane</location>
        <topology evidence="1">Multi-pass membrane protein</topology>
    </subcellularLocation>
</comment>
<gene>
    <name evidence="9" type="ORF">RISW2_22905</name>
</gene>
<dbReference type="eggNOG" id="COG1172">
    <property type="taxonomic scope" value="Bacteria"/>
</dbReference>
<evidence type="ECO:0000256" key="3">
    <source>
        <dbReference type="ARBA" id="ARBA00022475"/>
    </source>
</evidence>
<feature type="transmembrane region" description="Helical" evidence="8">
    <location>
        <begin position="272"/>
        <end position="291"/>
    </location>
</feature>
<keyword evidence="10" id="KW-1185">Reference proteome</keyword>
<feature type="transmembrane region" description="Helical" evidence="8">
    <location>
        <begin position="95"/>
        <end position="116"/>
    </location>
</feature>
<dbReference type="STRING" id="1449351.RISW2_22905"/>
<dbReference type="CDD" id="cd06579">
    <property type="entry name" value="TM_PBP1_transp_AraH_like"/>
    <property type="match status" value="1"/>
</dbReference>
<feature type="transmembrane region" description="Helical" evidence="8">
    <location>
        <begin position="41"/>
        <end position="60"/>
    </location>
</feature>
<protein>
    <submittedName>
        <fullName evidence="9">Sugar ABC transporter permease</fullName>
    </submittedName>
</protein>
<keyword evidence="5 8" id="KW-0812">Transmembrane</keyword>
<sequence length="331" mass="34185">MDKRALDPQLAFLVAINVVIVLAALGTSGADFASLYNIQSMAAQVPELGLLALGVALAMISGRGGIDLSGIALANLAGIVGFKIAGAAFDPSQAALAYVLLFSAVALATGVAGGALNGALVGYAGLTPIIATLGTQLLFTGVAVGITGGSAQNLGYIPIFDSFGNMPLFGIPPTFTLFLLIAAALAALLKFSKFGIHLFLMGSNAKAAFFAGIPVRSMLFRTYLLAGVLASAAGVVIAARTSSVKWDYGTSYVLIAILLAVMAGVRPQGGYGRVVCVVLSTTALQMLSSLFNFVGLSNFFRDFAWGALLLLFLAFSRVDFSSYGLFQRQRT</sequence>
<dbReference type="Pfam" id="PF02653">
    <property type="entry name" value="BPD_transp_2"/>
    <property type="match status" value="1"/>
</dbReference>
<dbReference type="AlphaFoldDB" id="X7F1B5"/>
<feature type="transmembrane region" description="Helical" evidence="8">
    <location>
        <begin position="223"/>
        <end position="242"/>
    </location>
</feature>
<keyword evidence="6 8" id="KW-1133">Transmembrane helix</keyword>
<name>X7F1B5_9RHOB</name>
<evidence type="ECO:0000256" key="4">
    <source>
        <dbReference type="ARBA" id="ARBA00022519"/>
    </source>
</evidence>
<feature type="transmembrane region" description="Helical" evidence="8">
    <location>
        <begin position="123"/>
        <end position="146"/>
    </location>
</feature>
<evidence type="ECO:0000256" key="8">
    <source>
        <dbReference type="SAM" id="Phobius"/>
    </source>
</evidence>
<organism evidence="9 10">
    <name type="scientific">Roseivivax isoporae LMG 25204</name>
    <dbReference type="NCBI Taxonomy" id="1449351"/>
    <lineage>
        <taxon>Bacteria</taxon>
        <taxon>Pseudomonadati</taxon>
        <taxon>Pseudomonadota</taxon>
        <taxon>Alphaproteobacteria</taxon>
        <taxon>Rhodobacterales</taxon>
        <taxon>Roseobacteraceae</taxon>
        <taxon>Roseivivax</taxon>
    </lineage>
</organism>
<accession>X7F1B5</accession>
<keyword evidence="2" id="KW-0813">Transport</keyword>
<keyword evidence="3" id="KW-1003">Cell membrane</keyword>
<feature type="transmembrane region" description="Helical" evidence="8">
    <location>
        <begin position="72"/>
        <end position="89"/>
    </location>
</feature>
<comment type="caution">
    <text evidence="9">The sequence shown here is derived from an EMBL/GenBank/DDBJ whole genome shotgun (WGS) entry which is preliminary data.</text>
</comment>
<dbReference type="PANTHER" id="PTHR32196">
    <property type="entry name" value="ABC TRANSPORTER PERMEASE PROTEIN YPHD-RELATED-RELATED"/>
    <property type="match status" value="1"/>
</dbReference>
<feature type="transmembrane region" description="Helical" evidence="8">
    <location>
        <begin position="12"/>
        <end position="35"/>
    </location>
</feature>
<dbReference type="InterPro" id="IPR001851">
    <property type="entry name" value="ABC_transp_permease"/>
</dbReference>
<feature type="transmembrane region" description="Helical" evidence="8">
    <location>
        <begin position="248"/>
        <end position="265"/>
    </location>
</feature>
<evidence type="ECO:0000313" key="9">
    <source>
        <dbReference type="EMBL" id="ETX26540.1"/>
    </source>
</evidence>
<dbReference type="RefSeq" id="WP_043775466.1">
    <property type="nucleotide sequence ID" value="NZ_JAME01000082.1"/>
</dbReference>
<dbReference type="PANTHER" id="PTHR32196:SF21">
    <property type="entry name" value="ABC TRANSPORTER PERMEASE PROTEIN YPHD-RELATED"/>
    <property type="match status" value="1"/>
</dbReference>
<feature type="transmembrane region" description="Helical" evidence="8">
    <location>
        <begin position="303"/>
        <end position="326"/>
    </location>
</feature>
<evidence type="ECO:0000256" key="1">
    <source>
        <dbReference type="ARBA" id="ARBA00004651"/>
    </source>
</evidence>
<keyword evidence="4" id="KW-0997">Cell inner membrane</keyword>
<keyword evidence="7 8" id="KW-0472">Membrane</keyword>